<dbReference type="EMBL" id="CM023486">
    <property type="protein sequence ID" value="KAH6928324.1"/>
    <property type="molecule type" value="Genomic_DNA"/>
</dbReference>
<comment type="caution">
    <text evidence="1">The sequence shown here is derived from an EMBL/GenBank/DDBJ whole genome shotgun (WGS) entry which is preliminary data.</text>
</comment>
<dbReference type="Proteomes" id="UP000821845">
    <property type="component" value="Chromosome 6"/>
</dbReference>
<evidence type="ECO:0000313" key="1">
    <source>
        <dbReference type="EMBL" id="KAH6928324.1"/>
    </source>
</evidence>
<gene>
    <name evidence="1" type="ORF">HPB50_014276</name>
</gene>
<sequence>MEPSEVTSERDPLMPNEPCVASTATPRRSLGKKKSGHILNSDSRNMILHCYTLVSSTLRSGSVEDTSKFVADMLGVSVRTVFRVREEVKASHFLGGKLTTPSRKRPRNAEKRRRRAKFDSFHVVRTEIPTVEEITTEFSERIELQSLRRCTVRRLLAEIGFKHEKRSRNSLLIDRADITDWRDRYLRGTWVTTGRTRSIVWTDTMVQKRGRLFARANGLTTGLKQPSGKGQRLIVTHIGSEDGFVDGCLEPARREIADDGLEEGRDTGVAHKQKHHLRGEDDKEAAALADNTAVRAGCIVLRLPPYHCEFNPIELVWAKVINGIAADNRDFKLSMVDAILREKTKQVTAEDWRMSIQHVMDLEAKFRLDTSGSKHIQPIIIQLDVDDTEESDSDCELSGIEPLEEA</sequence>
<accession>A0ACB7S3L2</accession>
<name>A0ACB7S3L2_HYAAI</name>
<protein>
    <submittedName>
        <fullName evidence="1">Uncharacterized protein</fullName>
    </submittedName>
</protein>
<proteinExistence type="predicted"/>
<organism evidence="1 2">
    <name type="scientific">Hyalomma asiaticum</name>
    <name type="common">Tick</name>
    <dbReference type="NCBI Taxonomy" id="266040"/>
    <lineage>
        <taxon>Eukaryota</taxon>
        <taxon>Metazoa</taxon>
        <taxon>Ecdysozoa</taxon>
        <taxon>Arthropoda</taxon>
        <taxon>Chelicerata</taxon>
        <taxon>Arachnida</taxon>
        <taxon>Acari</taxon>
        <taxon>Parasitiformes</taxon>
        <taxon>Ixodida</taxon>
        <taxon>Ixodoidea</taxon>
        <taxon>Ixodidae</taxon>
        <taxon>Hyalomminae</taxon>
        <taxon>Hyalomma</taxon>
    </lineage>
</organism>
<keyword evidence="2" id="KW-1185">Reference proteome</keyword>
<reference evidence="1" key="1">
    <citation type="submission" date="2020-05" db="EMBL/GenBank/DDBJ databases">
        <title>Large-scale comparative analyses of tick genomes elucidate their genetic diversity and vector capacities.</title>
        <authorList>
            <person name="Jia N."/>
            <person name="Wang J."/>
            <person name="Shi W."/>
            <person name="Du L."/>
            <person name="Sun Y."/>
            <person name="Zhan W."/>
            <person name="Jiang J."/>
            <person name="Wang Q."/>
            <person name="Zhang B."/>
            <person name="Ji P."/>
            <person name="Sakyi L.B."/>
            <person name="Cui X."/>
            <person name="Yuan T."/>
            <person name="Jiang B."/>
            <person name="Yang W."/>
            <person name="Lam T.T.-Y."/>
            <person name="Chang Q."/>
            <person name="Ding S."/>
            <person name="Wang X."/>
            <person name="Zhu J."/>
            <person name="Ruan X."/>
            <person name="Zhao L."/>
            <person name="Wei J."/>
            <person name="Que T."/>
            <person name="Du C."/>
            <person name="Cheng J."/>
            <person name="Dai P."/>
            <person name="Han X."/>
            <person name="Huang E."/>
            <person name="Gao Y."/>
            <person name="Liu J."/>
            <person name="Shao H."/>
            <person name="Ye R."/>
            <person name="Li L."/>
            <person name="Wei W."/>
            <person name="Wang X."/>
            <person name="Wang C."/>
            <person name="Yang T."/>
            <person name="Huo Q."/>
            <person name="Li W."/>
            <person name="Guo W."/>
            <person name="Chen H."/>
            <person name="Zhou L."/>
            <person name="Ni X."/>
            <person name="Tian J."/>
            <person name="Zhou Y."/>
            <person name="Sheng Y."/>
            <person name="Liu T."/>
            <person name="Pan Y."/>
            <person name="Xia L."/>
            <person name="Li J."/>
            <person name="Zhao F."/>
            <person name="Cao W."/>
        </authorList>
    </citation>
    <scope>NUCLEOTIDE SEQUENCE</scope>
    <source>
        <strain evidence="1">Hyas-2018</strain>
    </source>
</reference>
<evidence type="ECO:0000313" key="2">
    <source>
        <dbReference type="Proteomes" id="UP000821845"/>
    </source>
</evidence>